<keyword evidence="2" id="KW-1185">Reference proteome</keyword>
<dbReference type="AlphaFoldDB" id="A0A8K0HY28"/>
<dbReference type="EMBL" id="CM017872">
    <property type="protein sequence ID" value="KAG1328280.1"/>
    <property type="molecule type" value="Genomic_DNA"/>
</dbReference>
<dbReference type="OrthoDB" id="10257275at2759"/>
<name>A0A8K0HY28_COCNU</name>
<proteinExistence type="predicted"/>
<reference evidence="1" key="1">
    <citation type="journal article" date="2017" name="Gigascience">
        <title>The genome draft of coconut (Cocos nucifera).</title>
        <authorList>
            <person name="Xiao Y."/>
            <person name="Xu P."/>
            <person name="Fan H."/>
            <person name="Baudouin L."/>
            <person name="Xia W."/>
            <person name="Bocs S."/>
            <person name="Xu J."/>
            <person name="Li Q."/>
            <person name="Guo A."/>
            <person name="Zhou L."/>
            <person name="Li J."/>
            <person name="Wu Y."/>
            <person name="Ma Z."/>
            <person name="Armero A."/>
            <person name="Issali A.E."/>
            <person name="Liu N."/>
            <person name="Peng M."/>
            <person name="Yang Y."/>
        </authorList>
    </citation>
    <scope>NUCLEOTIDE SEQUENCE</scope>
    <source>
        <tissue evidence="1">Spear leaf of Hainan Tall coconut</tissue>
    </source>
</reference>
<reference evidence="1" key="2">
    <citation type="submission" date="2019-07" db="EMBL/GenBank/DDBJ databases">
        <authorList>
            <person name="Yang Y."/>
            <person name="Bocs S."/>
            <person name="Baudouin L."/>
        </authorList>
    </citation>
    <scope>NUCLEOTIDE SEQUENCE</scope>
    <source>
        <tissue evidence="1">Spear leaf of Hainan Tall coconut</tissue>
    </source>
</reference>
<gene>
    <name evidence="1" type="ORF">COCNU_01G022140</name>
</gene>
<dbReference type="Proteomes" id="UP000797356">
    <property type="component" value="Chromosome 1"/>
</dbReference>
<protein>
    <submittedName>
        <fullName evidence="1">Putative RHOMBOID-like protein 13</fullName>
    </submittedName>
</protein>
<accession>A0A8K0HY28</accession>
<evidence type="ECO:0000313" key="2">
    <source>
        <dbReference type="Proteomes" id="UP000797356"/>
    </source>
</evidence>
<comment type="caution">
    <text evidence="1">The sequence shown here is derived from an EMBL/GenBank/DDBJ whole genome shotgun (WGS) entry which is preliminary data.</text>
</comment>
<evidence type="ECO:0000313" key="1">
    <source>
        <dbReference type="EMBL" id="KAG1328280.1"/>
    </source>
</evidence>
<organism evidence="1 2">
    <name type="scientific">Cocos nucifera</name>
    <name type="common">Coconut palm</name>
    <dbReference type="NCBI Taxonomy" id="13894"/>
    <lineage>
        <taxon>Eukaryota</taxon>
        <taxon>Viridiplantae</taxon>
        <taxon>Streptophyta</taxon>
        <taxon>Embryophyta</taxon>
        <taxon>Tracheophyta</taxon>
        <taxon>Spermatophyta</taxon>
        <taxon>Magnoliopsida</taxon>
        <taxon>Liliopsida</taxon>
        <taxon>Arecaceae</taxon>
        <taxon>Arecoideae</taxon>
        <taxon>Cocoseae</taxon>
        <taxon>Attaleinae</taxon>
        <taxon>Cocos</taxon>
    </lineage>
</organism>
<sequence>MSNYWAISMLGWIIVAFFLSLKRSGAFDLNFIEIESVTDSSLPTVGFLASGNGRTLQMDVLTGRGAELV</sequence>